<dbReference type="AlphaFoldDB" id="A0A935UH20"/>
<evidence type="ECO:0000256" key="4">
    <source>
        <dbReference type="ARBA" id="ARBA00023004"/>
    </source>
</evidence>
<keyword evidence="5" id="KW-0411">Iron-sulfur</keyword>
<feature type="domain" description="Radical SAM core" evidence="6">
    <location>
        <begin position="127"/>
        <end position="380"/>
    </location>
</feature>
<dbReference type="GO" id="GO:0046872">
    <property type="term" value="F:metal ion binding"/>
    <property type="evidence" value="ECO:0007669"/>
    <property type="project" value="UniProtKB-KW"/>
</dbReference>
<name>A0A935UH20_9PROT</name>
<reference evidence="7 8" key="1">
    <citation type="submission" date="2020-10" db="EMBL/GenBank/DDBJ databases">
        <title>Connecting structure to function with the recovery of over 1000 high-quality activated sludge metagenome-assembled genomes encoding full-length rRNA genes using long-read sequencing.</title>
        <authorList>
            <person name="Singleton C.M."/>
            <person name="Petriglieri F."/>
            <person name="Kristensen J.M."/>
            <person name="Kirkegaard R.H."/>
            <person name="Michaelsen T.Y."/>
            <person name="Andersen M.H."/>
            <person name="Karst S.M."/>
            <person name="Dueholm M.S."/>
            <person name="Nielsen P.H."/>
            <person name="Albertsen M."/>
        </authorList>
    </citation>
    <scope>NUCLEOTIDE SEQUENCE [LARGE SCALE GENOMIC DNA]</scope>
    <source>
        <strain evidence="7">EsbW_18-Q3-R4-48_BATAC.285</strain>
    </source>
</reference>
<dbReference type="InterPro" id="IPR007197">
    <property type="entry name" value="rSAM"/>
</dbReference>
<keyword evidence="2" id="KW-0949">S-adenosyl-L-methionine</keyword>
<dbReference type="InterPro" id="IPR058240">
    <property type="entry name" value="rSAM_sf"/>
</dbReference>
<dbReference type="GO" id="GO:0051536">
    <property type="term" value="F:iron-sulfur cluster binding"/>
    <property type="evidence" value="ECO:0007669"/>
    <property type="project" value="UniProtKB-KW"/>
</dbReference>
<proteinExistence type="predicted"/>
<dbReference type="EMBL" id="JADJMH010000009">
    <property type="protein sequence ID" value="MBK7675279.1"/>
    <property type="molecule type" value="Genomic_DNA"/>
</dbReference>
<evidence type="ECO:0000313" key="7">
    <source>
        <dbReference type="EMBL" id="MBK7675279.1"/>
    </source>
</evidence>
<gene>
    <name evidence="7" type="ORF">IPJ27_11265</name>
</gene>
<dbReference type="Proteomes" id="UP000697998">
    <property type="component" value="Unassembled WGS sequence"/>
</dbReference>
<sequence length="412" mass="45830">MTLSTLPPSARFKLEMMFHGIRYSAALGKAAEHAFPNYYPYRFQPGEPDPTGTGKASIPYLLTLEDDTLIRIKGNGDSPWVVNGDREAGYRLCKDGEPAVAVQFTPLPRWMQAETSDGFPMARSGIELLGDMAVINLAPGCEYFLHKIDGVSMRCAFCAYGAPDERVAHLGQKTGQVSLPEQTYARMQETLRAVLAESDIRHLYLVGGALPDWRQEGRRYLEVARQVQAVNQRRIPVSCGSGALPDDILQELHAEKLVDNVCFNLEVWSEALFAKVSPGKHHFVGYDRWIRALEQAVALWGAGHVYSAMVGGIELEPEHGMSGEQAVALALEGAEALCSRGIIPIYSLYWPVGGRDHPDYLDRLHQYFETLNLGCHAIRRKHGLHIWDGFMCHRCAAMQLECDVDRADARSC</sequence>
<evidence type="ECO:0000259" key="6">
    <source>
        <dbReference type="PROSITE" id="PS51918"/>
    </source>
</evidence>
<dbReference type="InterPro" id="IPR013785">
    <property type="entry name" value="Aldolase_TIM"/>
</dbReference>
<comment type="cofactor">
    <cofactor evidence="1">
        <name>[4Fe-4S] cluster</name>
        <dbReference type="ChEBI" id="CHEBI:49883"/>
    </cofactor>
</comment>
<dbReference type="NCBIfam" id="NF045502">
    <property type="entry name" value="variant_rSAM"/>
    <property type="match status" value="1"/>
</dbReference>
<keyword evidence="4" id="KW-0408">Iron</keyword>
<evidence type="ECO:0000256" key="5">
    <source>
        <dbReference type="ARBA" id="ARBA00023014"/>
    </source>
</evidence>
<evidence type="ECO:0000256" key="2">
    <source>
        <dbReference type="ARBA" id="ARBA00022691"/>
    </source>
</evidence>
<dbReference type="PROSITE" id="PS51918">
    <property type="entry name" value="RADICAL_SAM"/>
    <property type="match status" value="1"/>
</dbReference>
<dbReference type="SUPFAM" id="SSF102114">
    <property type="entry name" value="Radical SAM enzymes"/>
    <property type="match status" value="1"/>
</dbReference>
<organism evidence="7 8">
    <name type="scientific">Candidatus Accumulibacter proximus</name>
    <dbReference type="NCBI Taxonomy" id="2954385"/>
    <lineage>
        <taxon>Bacteria</taxon>
        <taxon>Pseudomonadati</taxon>
        <taxon>Pseudomonadota</taxon>
        <taxon>Betaproteobacteria</taxon>
        <taxon>Candidatus Accumulibacter</taxon>
    </lineage>
</organism>
<comment type="caution">
    <text evidence="7">The sequence shown here is derived from an EMBL/GenBank/DDBJ whole genome shotgun (WGS) entry which is preliminary data.</text>
</comment>
<keyword evidence="3" id="KW-0479">Metal-binding</keyword>
<dbReference type="GO" id="GO:0003824">
    <property type="term" value="F:catalytic activity"/>
    <property type="evidence" value="ECO:0007669"/>
    <property type="project" value="InterPro"/>
</dbReference>
<accession>A0A935UH20</accession>
<dbReference type="Gene3D" id="3.20.20.70">
    <property type="entry name" value="Aldolase class I"/>
    <property type="match status" value="1"/>
</dbReference>
<evidence type="ECO:0000313" key="8">
    <source>
        <dbReference type="Proteomes" id="UP000697998"/>
    </source>
</evidence>
<evidence type="ECO:0000256" key="3">
    <source>
        <dbReference type="ARBA" id="ARBA00022723"/>
    </source>
</evidence>
<evidence type="ECO:0000256" key="1">
    <source>
        <dbReference type="ARBA" id="ARBA00001966"/>
    </source>
</evidence>
<protein>
    <recommendedName>
        <fullName evidence="6">Radical SAM core domain-containing protein</fullName>
    </recommendedName>
</protein>